<name>A0A811V9S4_CERCA</name>
<dbReference type="InterPro" id="IPR007614">
    <property type="entry name" value="Retinin_C"/>
</dbReference>
<dbReference type="OrthoDB" id="7765004at2759"/>
<dbReference type="PANTHER" id="PTHR34931">
    <property type="entry name" value="FI02976P-RELATED"/>
    <property type="match status" value="1"/>
</dbReference>
<keyword evidence="2" id="KW-1185">Reference proteome</keyword>
<evidence type="ECO:0000313" key="2">
    <source>
        <dbReference type="Proteomes" id="UP000606786"/>
    </source>
</evidence>
<reference evidence="1" key="1">
    <citation type="submission" date="2020-11" db="EMBL/GenBank/DDBJ databases">
        <authorList>
            <person name="Whitehead M."/>
        </authorList>
    </citation>
    <scope>NUCLEOTIDE SEQUENCE</scope>
    <source>
        <strain evidence="1">EGII</strain>
    </source>
</reference>
<organism evidence="1 2">
    <name type="scientific">Ceratitis capitata</name>
    <name type="common">Mediterranean fruit fly</name>
    <name type="synonym">Tephritis capitata</name>
    <dbReference type="NCBI Taxonomy" id="7213"/>
    <lineage>
        <taxon>Eukaryota</taxon>
        <taxon>Metazoa</taxon>
        <taxon>Ecdysozoa</taxon>
        <taxon>Arthropoda</taxon>
        <taxon>Hexapoda</taxon>
        <taxon>Insecta</taxon>
        <taxon>Pterygota</taxon>
        <taxon>Neoptera</taxon>
        <taxon>Endopterygota</taxon>
        <taxon>Diptera</taxon>
        <taxon>Brachycera</taxon>
        <taxon>Muscomorpha</taxon>
        <taxon>Tephritoidea</taxon>
        <taxon>Tephritidae</taxon>
        <taxon>Ceratitis</taxon>
        <taxon>Ceratitis</taxon>
    </lineage>
</organism>
<gene>
    <name evidence="1" type="ORF">CCAP1982_LOCUS14850</name>
</gene>
<dbReference type="Pfam" id="PF04527">
    <property type="entry name" value="Retinin_C"/>
    <property type="match status" value="1"/>
</dbReference>
<evidence type="ECO:0000313" key="1">
    <source>
        <dbReference type="EMBL" id="CAD7006536.1"/>
    </source>
</evidence>
<accession>A0A811V9S4</accession>
<dbReference type="PANTHER" id="PTHR34931:SF4">
    <property type="entry name" value="GEO13385P1-RELATED"/>
    <property type="match status" value="1"/>
</dbReference>
<dbReference type="AlphaFoldDB" id="A0A811V9S4"/>
<proteinExistence type="predicted"/>
<protein>
    <submittedName>
        <fullName evidence="1">(Mediterranean fruit fly) hypothetical protein</fullName>
    </submittedName>
</protein>
<comment type="caution">
    <text evidence="1">The sequence shown here is derived from an EMBL/GenBank/DDBJ whole genome shotgun (WGS) entry which is preliminary data.</text>
</comment>
<dbReference type="Proteomes" id="UP000606786">
    <property type="component" value="Unassembled WGS sequence"/>
</dbReference>
<dbReference type="EMBL" id="CAJHJT010000034">
    <property type="protein sequence ID" value="CAD7006536.1"/>
    <property type="molecule type" value="Genomic_DNA"/>
</dbReference>
<sequence length="167" mass="18766">MSQDKKCQQQIATAAGTTPTAAAAAAVAATDEGRRQQRSYVKNSKKTQNCHQPRESFILSTIVALASARPGYLHGHYPHIDYPLLHHHHEPLHLTKLVHIPAAISHQSSTVIHSAPIIKPVVVPVLKTVVHPIIKTYHPAPIIKAYHPYPLDPYHHHYDHHDFHHYH</sequence>